<dbReference type="GO" id="GO:0005634">
    <property type="term" value="C:nucleus"/>
    <property type="evidence" value="ECO:0007669"/>
    <property type="project" value="UniProtKB-SubCell"/>
</dbReference>
<dbReference type="GO" id="GO:0046872">
    <property type="term" value="F:metal ion binding"/>
    <property type="evidence" value="ECO:0007669"/>
    <property type="project" value="UniProtKB-KW"/>
</dbReference>
<dbReference type="Pfam" id="PF13307">
    <property type="entry name" value="Helicase_C_2"/>
    <property type="match status" value="1"/>
</dbReference>
<keyword evidence="12" id="KW-0411">Iron-sulfur</keyword>
<dbReference type="InterPro" id="IPR006555">
    <property type="entry name" value="ATP-dep_Helicase_C"/>
</dbReference>
<dbReference type="GO" id="GO:0005524">
    <property type="term" value="F:ATP binding"/>
    <property type="evidence" value="ECO:0007669"/>
    <property type="project" value="UniProtKB-KW"/>
</dbReference>
<dbReference type="Gene3D" id="3.40.50.300">
    <property type="entry name" value="P-loop containing nucleotide triphosphate hydrolases"/>
    <property type="match status" value="3"/>
</dbReference>
<evidence type="ECO:0000256" key="21">
    <source>
        <dbReference type="ARBA" id="ARBA00045702"/>
    </source>
</evidence>
<dbReference type="InterPro" id="IPR002464">
    <property type="entry name" value="DNA/RNA_helicase_DEAH_CS"/>
</dbReference>
<gene>
    <name evidence="24" type="ORF">LALA0_S08e05336g</name>
</gene>
<evidence type="ECO:0000256" key="6">
    <source>
        <dbReference type="ARBA" id="ARBA00022723"/>
    </source>
</evidence>
<dbReference type="GO" id="GO:0034085">
    <property type="term" value="P:establishment of sister chromatid cohesion"/>
    <property type="evidence" value="ECO:0007669"/>
    <property type="project" value="EnsemblFungi"/>
</dbReference>
<dbReference type="GO" id="GO:0007064">
    <property type="term" value="P:mitotic sister chromatid cohesion"/>
    <property type="evidence" value="ECO:0007669"/>
    <property type="project" value="EnsemblFungi"/>
</dbReference>
<dbReference type="GO" id="GO:0000785">
    <property type="term" value="C:chromatin"/>
    <property type="evidence" value="ECO:0007669"/>
    <property type="project" value="EnsemblFungi"/>
</dbReference>
<dbReference type="PROSITE" id="PS00690">
    <property type="entry name" value="DEAH_ATP_HELICASE"/>
    <property type="match status" value="1"/>
</dbReference>
<protein>
    <recommendedName>
        <fullName evidence="5">ATP-dependent DNA helicase CHL1</fullName>
        <ecNumber evidence="18">5.6.2.3</ecNumber>
    </recommendedName>
    <alternativeName>
        <fullName evidence="4">ATP-dependent DNA helicase chl1</fullName>
    </alternativeName>
    <alternativeName>
        <fullName evidence="17">Chromosome loss protein 1</fullName>
    </alternativeName>
    <alternativeName>
        <fullName evidence="19 20">DNA 5'-3' helicase CHL1</fullName>
    </alternativeName>
</protein>
<keyword evidence="9" id="KW-0347">Helicase</keyword>
<dbReference type="InterPro" id="IPR013020">
    <property type="entry name" value="Rad3/Chl1-like"/>
</dbReference>
<keyword evidence="16" id="KW-0131">Cell cycle</keyword>
<comment type="subcellular location">
    <subcellularLocation>
        <location evidence="2">Nucleus</location>
    </subcellularLocation>
</comment>
<dbReference type="InterPro" id="IPR014013">
    <property type="entry name" value="Helic_SF1/SF2_ATP-bd_DinG/Rad3"/>
</dbReference>
<proteinExistence type="inferred from homology"/>
<evidence type="ECO:0000256" key="5">
    <source>
        <dbReference type="ARBA" id="ARBA00017386"/>
    </source>
</evidence>
<dbReference type="Proteomes" id="UP000054304">
    <property type="component" value="Unassembled WGS sequence"/>
</dbReference>
<evidence type="ECO:0000256" key="4">
    <source>
        <dbReference type="ARBA" id="ARBA00016387"/>
    </source>
</evidence>
<evidence type="ECO:0000256" key="8">
    <source>
        <dbReference type="ARBA" id="ARBA00022801"/>
    </source>
</evidence>
<dbReference type="SMART" id="SM00488">
    <property type="entry name" value="DEXDc2"/>
    <property type="match status" value="1"/>
</dbReference>
<name>A0A0C7ND83_9SACH</name>
<dbReference type="RefSeq" id="XP_022629771.1">
    <property type="nucleotide sequence ID" value="XM_022771163.1"/>
</dbReference>
<dbReference type="CDD" id="cd18788">
    <property type="entry name" value="SF2_C_XPD"/>
    <property type="match status" value="1"/>
</dbReference>
<keyword evidence="11" id="KW-0408">Iron</keyword>
<dbReference type="HOGENOM" id="CLU_006515_2_0_1"/>
<dbReference type="AlphaFoldDB" id="A0A0C7ND83"/>
<evidence type="ECO:0000256" key="10">
    <source>
        <dbReference type="ARBA" id="ARBA00022840"/>
    </source>
</evidence>
<keyword evidence="7" id="KW-0547">Nucleotide-binding</keyword>
<dbReference type="GO" id="GO:0036297">
    <property type="term" value="P:interstrand cross-link repair"/>
    <property type="evidence" value="ECO:0007669"/>
    <property type="project" value="EnsemblFungi"/>
</dbReference>
<dbReference type="FunFam" id="3.40.50.300:FF:001372">
    <property type="entry name" value="ATP-dependent DNA helicase chl1"/>
    <property type="match status" value="1"/>
</dbReference>
<evidence type="ECO:0000313" key="25">
    <source>
        <dbReference type="Proteomes" id="UP000054304"/>
    </source>
</evidence>
<dbReference type="STRING" id="1245769.A0A0C7ND83"/>
<dbReference type="Pfam" id="PF06733">
    <property type="entry name" value="DEAD_2"/>
    <property type="match status" value="1"/>
</dbReference>
<comment type="catalytic activity">
    <reaction evidence="22">
        <text>ATP + H2O = ADP + phosphate + H(+)</text>
        <dbReference type="Rhea" id="RHEA:13065"/>
        <dbReference type="ChEBI" id="CHEBI:15377"/>
        <dbReference type="ChEBI" id="CHEBI:15378"/>
        <dbReference type="ChEBI" id="CHEBI:30616"/>
        <dbReference type="ChEBI" id="CHEBI:43474"/>
        <dbReference type="ChEBI" id="CHEBI:456216"/>
        <dbReference type="EC" id="5.6.2.3"/>
    </reaction>
</comment>
<evidence type="ECO:0000256" key="11">
    <source>
        <dbReference type="ARBA" id="ARBA00023004"/>
    </source>
</evidence>
<dbReference type="GO" id="GO:0045005">
    <property type="term" value="P:DNA-templated DNA replication maintenance of fidelity"/>
    <property type="evidence" value="ECO:0007669"/>
    <property type="project" value="EnsemblFungi"/>
</dbReference>
<evidence type="ECO:0000313" key="24">
    <source>
        <dbReference type="EMBL" id="CEP63558.1"/>
    </source>
</evidence>
<evidence type="ECO:0000256" key="9">
    <source>
        <dbReference type="ARBA" id="ARBA00022806"/>
    </source>
</evidence>
<keyword evidence="15" id="KW-0539">Nucleus</keyword>
<dbReference type="EC" id="5.6.2.3" evidence="18"/>
<organism evidence="24 25">
    <name type="scientific">Lachancea lanzarotensis</name>
    <dbReference type="NCBI Taxonomy" id="1245769"/>
    <lineage>
        <taxon>Eukaryota</taxon>
        <taxon>Fungi</taxon>
        <taxon>Dikarya</taxon>
        <taxon>Ascomycota</taxon>
        <taxon>Saccharomycotina</taxon>
        <taxon>Saccharomycetes</taxon>
        <taxon>Saccharomycetales</taxon>
        <taxon>Saccharomycetaceae</taxon>
        <taxon>Lachancea</taxon>
    </lineage>
</organism>
<dbReference type="GO" id="GO:0051536">
    <property type="term" value="F:iron-sulfur cluster binding"/>
    <property type="evidence" value="ECO:0007669"/>
    <property type="project" value="UniProtKB-KW"/>
</dbReference>
<comment type="function">
    <text evidence="21">ATP-dependent DNA helicase important for chromosome transmission and normal cell cycle progression in G(2)/M. May have a role in changing DNA topology to allow the loading of proteins involved in maintaining sister chromatid cohesion in the vicinity of the centromeres. Has a specific role in chromosome segregation during meiosis II.</text>
</comment>
<dbReference type="SMART" id="SM00491">
    <property type="entry name" value="HELICc2"/>
    <property type="match status" value="1"/>
</dbReference>
<reference evidence="24 25" key="1">
    <citation type="submission" date="2014-12" db="EMBL/GenBank/DDBJ databases">
        <authorList>
            <person name="Neuveglise Cecile"/>
        </authorList>
    </citation>
    <scope>NUCLEOTIDE SEQUENCE [LARGE SCALE GENOMIC DNA]</scope>
    <source>
        <strain evidence="24 25">CBS 12615</strain>
    </source>
</reference>
<dbReference type="InterPro" id="IPR027417">
    <property type="entry name" value="P-loop_NTPase"/>
</dbReference>
<dbReference type="InterPro" id="IPR006554">
    <property type="entry name" value="Helicase-like_DEXD_c2"/>
</dbReference>
<keyword evidence="10" id="KW-0067">ATP-binding</keyword>
<dbReference type="GO" id="GO:0035861">
    <property type="term" value="C:site of double-strand break"/>
    <property type="evidence" value="ECO:0007669"/>
    <property type="project" value="EnsemblFungi"/>
</dbReference>
<dbReference type="PANTHER" id="PTHR11472">
    <property type="entry name" value="DNA REPAIR DEAD HELICASE RAD3/XP-D SUBFAMILY MEMBER"/>
    <property type="match status" value="1"/>
</dbReference>
<accession>A0A0C7ND83</accession>
<dbReference type="GeneID" id="34687070"/>
<comment type="cofactor">
    <cofactor evidence="1">
        <name>[4Fe-4S] cluster</name>
        <dbReference type="ChEBI" id="CHEBI:49883"/>
    </cofactor>
</comment>
<dbReference type="InterPro" id="IPR010614">
    <property type="entry name" value="RAD3-like_helicase_DEAD"/>
</dbReference>
<evidence type="ECO:0000256" key="18">
    <source>
        <dbReference type="ARBA" id="ARBA00044969"/>
    </source>
</evidence>
<evidence type="ECO:0000256" key="20">
    <source>
        <dbReference type="ARBA" id="ARBA00045008"/>
    </source>
</evidence>
<dbReference type="NCBIfam" id="TIGR00604">
    <property type="entry name" value="rad3"/>
    <property type="match status" value="1"/>
</dbReference>
<evidence type="ECO:0000256" key="15">
    <source>
        <dbReference type="ARBA" id="ARBA00023242"/>
    </source>
</evidence>
<feature type="domain" description="Helicase ATP-binding" evidence="23">
    <location>
        <begin position="3"/>
        <end position="433"/>
    </location>
</feature>
<dbReference type="GO" id="GO:0043139">
    <property type="term" value="F:5'-3' DNA helicase activity"/>
    <property type="evidence" value="ECO:0007669"/>
    <property type="project" value="UniProtKB-EC"/>
</dbReference>
<comment type="similarity">
    <text evidence="3">Belongs to the DEAD box helicase family. DEAH subfamily. DDX11/CHL1 sub-subfamily.</text>
</comment>
<evidence type="ECO:0000256" key="17">
    <source>
        <dbReference type="ARBA" id="ARBA00029709"/>
    </source>
</evidence>
<keyword evidence="8" id="KW-0378">Hydrolase</keyword>
<evidence type="ECO:0000259" key="23">
    <source>
        <dbReference type="PROSITE" id="PS51193"/>
    </source>
</evidence>
<dbReference type="GO" id="GO:0031571">
    <property type="term" value="P:mitotic G1 DNA damage checkpoint signaling"/>
    <property type="evidence" value="ECO:0007669"/>
    <property type="project" value="EnsemblFungi"/>
</dbReference>
<dbReference type="SUPFAM" id="SSF52540">
    <property type="entry name" value="P-loop containing nucleoside triphosphate hydrolases"/>
    <property type="match status" value="1"/>
</dbReference>
<evidence type="ECO:0000256" key="16">
    <source>
        <dbReference type="ARBA" id="ARBA00023306"/>
    </source>
</evidence>
<evidence type="ECO:0000256" key="14">
    <source>
        <dbReference type="ARBA" id="ARBA00023235"/>
    </source>
</evidence>
<evidence type="ECO:0000256" key="19">
    <source>
        <dbReference type="ARBA" id="ARBA00044998"/>
    </source>
</evidence>
<keyword evidence="25" id="KW-1185">Reference proteome</keyword>
<evidence type="ECO:0000256" key="1">
    <source>
        <dbReference type="ARBA" id="ARBA00001966"/>
    </source>
</evidence>
<dbReference type="PANTHER" id="PTHR11472:SF41">
    <property type="entry name" value="ATP-DEPENDENT DNA HELICASE DDX11-RELATED"/>
    <property type="match status" value="1"/>
</dbReference>
<dbReference type="PROSITE" id="PS51193">
    <property type="entry name" value="HELICASE_ATP_BIND_2"/>
    <property type="match status" value="1"/>
</dbReference>
<dbReference type="GO" id="GO:0016818">
    <property type="term" value="F:hydrolase activity, acting on acid anhydrides, in phosphorus-containing anhydrides"/>
    <property type="evidence" value="ECO:0007669"/>
    <property type="project" value="InterPro"/>
</dbReference>
<dbReference type="InterPro" id="IPR045028">
    <property type="entry name" value="DinG/Rad3-like"/>
</dbReference>
<evidence type="ECO:0000256" key="7">
    <source>
        <dbReference type="ARBA" id="ARBA00022741"/>
    </source>
</evidence>
<sequence length="824" mass="93360">MASNEKFNHPFQPYEIQIQLMSQVYRLLESHKKIGIFESPTGTGKTLSLICPTVTWLRNHKAEFLNKSSNEVLSTNEEGLAVKQGDDEEDSDDEPAWVKEAFSESVLKEKLRALKEYEEHLNSKRFPTNVASALSAEGGNCPASKKARVVPHIPVVFEENKFLPDDDPSLASLDCEESADNKTKLDAEVKALLGKVEGSQLEEKPSGSNLASPVKIFFASRTHSQLSQFASQLRLPSFPSSIESLEKERIKLVPLGSRKQLCINAKVSKSPSHTINDSCMDAISKKECEPYTRAKELENARMFRDYAFQAVHDIEDIAAIGRATNICPYYVSREFMNDGVEIVTLPYQHLLMDSTRNALGIDLKDSIVIIDEAHNIIDTINTINSAEVTQEDLLNCKMGINSYMRKFQKRLNPENRVNLRRLLTLVALLIAFIEKNHKNGRTFEGFDIFAGTNADTLNIHNLERYMKRTKIAYKIDSFIEYDQQGEETDLKKSREPVLFKVAAFLKTLTNPSAEGQFFFDRDHSVKYMLLEPSFSFKSIVQQSKCVLLAGGTMEPVSDFKTNLLPFVDESQITTFSCGHVIPDDNMNTFVVGNEFEFTFAKREDPKLLTDLHSFLMRLITIIPDGLVVFMPSYKFLQTVLGFWKTRLNITDSLGAKKIFFEEASNPDVFSQYSDQIRSKSEGAILFAVVGGRLSEGINFQDELARAVIMVGLPFPNMFSGELIIRRKHLEQKVIRNGGNSRDANLAAREFYENICMKAVNQSIGRAIRHANDYANIYLLDKRYESPRILKKLSTWVRERISSTSNPDEIFRLSASWYKSKEDQG</sequence>
<keyword evidence="14" id="KW-0413">Isomerase</keyword>
<evidence type="ECO:0000256" key="2">
    <source>
        <dbReference type="ARBA" id="ARBA00004123"/>
    </source>
</evidence>
<keyword evidence="6" id="KW-0479">Metal-binding</keyword>
<dbReference type="EMBL" id="LN736367">
    <property type="protein sequence ID" value="CEP63558.1"/>
    <property type="molecule type" value="Genomic_DNA"/>
</dbReference>
<evidence type="ECO:0000256" key="12">
    <source>
        <dbReference type="ARBA" id="ARBA00023014"/>
    </source>
</evidence>
<dbReference type="GO" id="GO:0003677">
    <property type="term" value="F:DNA binding"/>
    <property type="evidence" value="ECO:0007669"/>
    <property type="project" value="UniProtKB-KW"/>
</dbReference>
<evidence type="ECO:0000256" key="3">
    <source>
        <dbReference type="ARBA" id="ARBA00008435"/>
    </source>
</evidence>
<evidence type="ECO:0000256" key="13">
    <source>
        <dbReference type="ARBA" id="ARBA00023125"/>
    </source>
</evidence>
<evidence type="ECO:0000256" key="22">
    <source>
        <dbReference type="ARBA" id="ARBA00048954"/>
    </source>
</evidence>
<keyword evidence="13" id="KW-0238">DNA-binding</keyword>
<dbReference type="OrthoDB" id="267079at2759"/>